<gene>
    <name evidence="8" type="ORF">L873DRAFT_1678186</name>
</gene>
<dbReference type="SUPFAM" id="SSF53474">
    <property type="entry name" value="alpha/beta-Hydrolases"/>
    <property type="match status" value="1"/>
</dbReference>
<evidence type="ECO:0000256" key="5">
    <source>
        <dbReference type="ARBA" id="ARBA00023136"/>
    </source>
</evidence>
<evidence type="ECO:0000256" key="6">
    <source>
        <dbReference type="SAM" id="MobiDB-lite"/>
    </source>
</evidence>
<evidence type="ECO:0000313" key="8">
    <source>
        <dbReference type="EMBL" id="RPB00977.1"/>
    </source>
</evidence>
<dbReference type="AlphaFoldDB" id="A0A3N4JS17"/>
<dbReference type="OrthoDB" id="277931at2759"/>
<feature type="region of interest" description="Disordered" evidence="6">
    <location>
        <begin position="571"/>
        <end position="595"/>
    </location>
</feature>
<feature type="region of interest" description="Disordered" evidence="6">
    <location>
        <begin position="1"/>
        <end position="23"/>
    </location>
</feature>
<comment type="similarity">
    <text evidence="2">Belongs to the TMCO4 family.</text>
</comment>
<dbReference type="PANTHER" id="PTHR17920">
    <property type="entry name" value="TRANSMEMBRANE AND COILED-COIL DOMAIN-CONTAINING PROTEIN 4 TMCO4"/>
    <property type="match status" value="1"/>
</dbReference>
<organism evidence="8 9">
    <name type="scientific">Choiromyces venosus 120613-1</name>
    <dbReference type="NCBI Taxonomy" id="1336337"/>
    <lineage>
        <taxon>Eukaryota</taxon>
        <taxon>Fungi</taxon>
        <taxon>Dikarya</taxon>
        <taxon>Ascomycota</taxon>
        <taxon>Pezizomycotina</taxon>
        <taxon>Pezizomycetes</taxon>
        <taxon>Pezizales</taxon>
        <taxon>Tuberaceae</taxon>
        <taxon>Choiromyces</taxon>
    </lineage>
</organism>
<dbReference type="InterPro" id="IPR007941">
    <property type="entry name" value="DUF726"/>
</dbReference>
<keyword evidence="9" id="KW-1185">Reference proteome</keyword>
<reference evidence="8 9" key="1">
    <citation type="journal article" date="2018" name="Nat. Ecol. Evol.">
        <title>Pezizomycetes genomes reveal the molecular basis of ectomycorrhizal truffle lifestyle.</title>
        <authorList>
            <person name="Murat C."/>
            <person name="Payen T."/>
            <person name="Noel B."/>
            <person name="Kuo A."/>
            <person name="Morin E."/>
            <person name="Chen J."/>
            <person name="Kohler A."/>
            <person name="Krizsan K."/>
            <person name="Balestrini R."/>
            <person name="Da Silva C."/>
            <person name="Montanini B."/>
            <person name="Hainaut M."/>
            <person name="Levati E."/>
            <person name="Barry K.W."/>
            <person name="Belfiori B."/>
            <person name="Cichocki N."/>
            <person name="Clum A."/>
            <person name="Dockter R.B."/>
            <person name="Fauchery L."/>
            <person name="Guy J."/>
            <person name="Iotti M."/>
            <person name="Le Tacon F."/>
            <person name="Lindquist E.A."/>
            <person name="Lipzen A."/>
            <person name="Malagnac F."/>
            <person name="Mello A."/>
            <person name="Molinier V."/>
            <person name="Miyauchi S."/>
            <person name="Poulain J."/>
            <person name="Riccioni C."/>
            <person name="Rubini A."/>
            <person name="Sitrit Y."/>
            <person name="Splivallo R."/>
            <person name="Traeger S."/>
            <person name="Wang M."/>
            <person name="Zifcakova L."/>
            <person name="Wipf D."/>
            <person name="Zambonelli A."/>
            <person name="Paolocci F."/>
            <person name="Nowrousian M."/>
            <person name="Ottonello S."/>
            <person name="Baldrian P."/>
            <person name="Spatafora J.W."/>
            <person name="Henrissat B."/>
            <person name="Nagy L.G."/>
            <person name="Aury J.M."/>
            <person name="Wincker P."/>
            <person name="Grigoriev I.V."/>
            <person name="Bonfante P."/>
            <person name="Martin F.M."/>
        </authorList>
    </citation>
    <scope>NUCLEOTIDE SEQUENCE [LARGE SCALE GENOMIC DNA]</scope>
    <source>
        <strain evidence="8 9">120613-1</strain>
    </source>
</reference>
<evidence type="ECO:0000256" key="7">
    <source>
        <dbReference type="SAM" id="Phobius"/>
    </source>
</evidence>
<proteinExistence type="inferred from homology"/>
<keyword evidence="3 7" id="KW-0812">Transmembrane</keyword>
<feature type="transmembrane region" description="Helical" evidence="7">
    <location>
        <begin position="215"/>
        <end position="237"/>
    </location>
</feature>
<dbReference type="EMBL" id="ML120376">
    <property type="protein sequence ID" value="RPB00977.1"/>
    <property type="molecule type" value="Genomic_DNA"/>
</dbReference>
<dbReference type="Proteomes" id="UP000276215">
    <property type="component" value="Unassembled WGS sequence"/>
</dbReference>
<evidence type="ECO:0000256" key="3">
    <source>
        <dbReference type="ARBA" id="ARBA00022692"/>
    </source>
</evidence>
<name>A0A3N4JS17_9PEZI</name>
<dbReference type="InterPro" id="IPR029058">
    <property type="entry name" value="AB_hydrolase_fold"/>
</dbReference>
<feature type="compositionally biased region" description="Basic and acidic residues" evidence="6">
    <location>
        <begin position="580"/>
        <end position="595"/>
    </location>
</feature>
<accession>A0A3N4JS17</accession>
<evidence type="ECO:0000256" key="4">
    <source>
        <dbReference type="ARBA" id="ARBA00022989"/>
    </source>
</evidence>
<dbReference type="GO" id="GO:0016020">
    <property type="term" value="C:membrane"/>
    <property type="evidence" value="ECO:0007669"/>
    <property type="project" value="UniProtKB-SubCell"/>
</dbReference>
<feature type="transmembrane region" description="Helical" evidence="7">
    <location>
        <begin position="177"/>
        <end position="203"/>
    </location>
</feature>
<dbReference type="Gene3D" id="3.40.50.1820">
    <property type="entry name" value="alpha/beta hydrolase"/>
    <property type="match status" value="1"/>
</dbReference>
<evidence type="ECO:0000256" key="2">
    <source>
        <dbReference type="ARBA" id="ARBA00009824"/>
    </source>
</evidence>
<feature type="region of interest" description="Disordered" evidence="6">
    <location>
        <begin position="530"/>
        <end position="554"/>
    </location>
</feature>
<keyword evidence="4 7" id="KW-1133">Transmembrane helix</keyword>
<protein>
    <submittedName>
        <fullName evidence="8">DUF726-domain-containing protein</fullName>
    </submittedName>
</protein>
<feature type="compositionally biased region" description="Basic and acidic residues" evidence="6">
    <location>
        <begin position="531"/>
        <end position="554"/>
    </location>
</feature>
<dbReference type="PANTHER" id="PTHR17920:SF22">
    <property type="entry name" value="DUF726 DOMAIN PROTEIN (AFU_ORTHOLOGUE AFUA_2G12860)"/>
    <property type="match status" value="1"/>
</dbReference>
<sequence length="595" mass="65058">MPAPTVAAGGEKKPPTKRPRAEGTITPKLRNLRRKALASHDEWAVNVLHRIGDALNAPGGTEFTNTRSGPQGQILKWPEIYKPVPTPLTAPLSLQSAKLVTQAVLLLLLSLEKYDARSRTFLLILASSLRVPADVVITLESETAKTLIAVSKQMSADAESKKRVDEGRFSKRWKVGLASVAGAAVIGVTGGLAAPLVAAGIGGLLSGVGLGATAVAGYLGAVAGSGAIMGALFGAYGGKMTGEMVERYAAEVEDFAFLPLHKSDSRLRVTIGIIGWLTTPDEVTLPWKALNENAEVYALRWEMDALLDLGSSLQEVLKSYAWSYVKLEIIKRTVLASLWAAIWPVALLRAARVIDNPFSIAKHRSEKAGRVLADAIINKAQGERPVTLIGFSLGARVIYYCLRSLAERGAYGLVENVVLMGAPVPSSGDTWTAVRTVVAGRVVNVYSEKDYILGFLYRTSSVQFGIAGLQPVKVPGIENVNVGNRVEGHLRYRHVAGVILKEIFGHDVDIDEVGREEEILKVLELGDEQDERERKEREEKGGGSRDVEGEIDSALEKAERELEERKLRREKEVRRKRREVKREEERRRRGQFDRL</sequence>
<dbReference type="Pfam" id="PF05277">
    <property type="entry name" value="DUF726"/>
    <property type="match status" value="1"/>
</dbReference>
<comment type="subcellular location">
    <subcellularLocation>
        <location evidence="1">Membrane</location>
        <topology evidence="1">Multi-pass membrane protein</topology>
    </subcellularLocation>
</comment>
<evidence type="ECO:0000256" key="1">
    <source>
        <dbReference type="ARBA" id="ARBA00004141"/>
    </source>
</evidence>
<evidence type="ECO:0000313" key="9">
    <source>
        <dbReference type="Proteomes" id="UP000276215"/>
    </source>
</evidence>
<keyword evidence="5 7" id="KW-0472">Membrane</keyword>